<keyword evidence="3" id="KW-1185">Reference proteome</keyword>
<name>K4CSV7_SOLLC</name>
<dbReference type="InParanoid" id="K4CSV7"/>
<sequence>MVHEPLDTFLRPLDLSQQVHRKITNTMNQESPSKTVNDRYESKPHKWSHTSKKTNQKQNPQGQHTNIEEEECPLGKSTSFNPVQNPININDNVNHVHDNATGQCDVVIIE</sequence>
<dbReference type="PaxDb" id="4081-Solyc09g042520.1.1"/>
<dbReference type="Proteomes" id="UP000004994">
    <property type="component" value="Chromosome 9"/>
</dbReference>
<evidence type="ECO:0000256" key="1">
    <source>
        <dbReference type="SAM" id="MobiDB-lite"/>
    </source>
</evidence>
<proteinExistence type="predicted"/>
<feature type="compositionally biased region" description="Polar residues" evidence="1">
    <location>
        <begin position="56"/>
        <end position="65"/>
    </location>
</feature>
<dbReference type="HOGENOM" id="CLU_2175476_0_0_1"/>
<protein>
    <submittedName>
        <fullName evidence="2">Uncharacterized protein</fullName>
    </submittedName>
</protein>
<evidence type="ECO:0000313" key="2">
    <source>
        <dbReference type="EnsemblPlants" id="Solyc09g042520.1.1"/>
    </source>
</evidence>
<dbReference type="EnsemblPlants" id="Solyc09g042520.1.1">
    <property type="protein sequence ID" value="Solyc09g042520.1.1"/>
    <property type="gene ID" value="Solyc09g042520.1"/>
</dbReference>
<dbReference type="Gramene" id="Solyc09g042520.1.1">
    <property type="protein sequence ID" value="Solyc09g042520.1.1"/>
    <property type="gene ID" value="Solyc09g042520.1"/>
</dbReference>
<reference evidence="2" key="2">
    <citation type="submission" date="2013-04" db="UniProtKB">
        <authorList>
            <consortium name="EnsemblPlants"/>
        </authorList>
    </citation>
    <scope>IDENTIFICATION</scope>
    <source>
        <strain evidence="2">cv. Heinz 1706</strain>
    </source>
</reference>
<accession>K4CSV7</accession>
<reference evidence="2" key="1">
    <citation type="journal article" date="2012" name="Nature">
        <title>The tomato genome sequence provides insights into fleshy fruit evolution.</title>
        <authorList>
            <consortium name="Tomato Genome Consortium"/>
        </authorList>
    </citation>
    <scope>NUCLEOTIDE SEQUENCE [LARGE SCALE GENOMIC DNA]</scope>
    <source>
        <strain evidence="2">cv. Heinz 1706</strain>
    </source>
</reference>
<organism evidence="2">
    <name type="scientific">Solanum lycopersicum</name>
    <name type="common">Tomato</name>
    <name type="synonym">Lycopersicon esculentum</name>
    <dbReference type="NCBI Taxonomy" id="4081"/>
    <lineage>
        <taxon>Eukaryota</taxon>
        <taxon>Viridiplantae</taxon>
        <taxon>Streptophyta</taxon>
        <taxon>Embryophyta</taxon>
        <taxon>Tracheophyta</taxon>
        <taxon>Spermatophyta</taxon>
        <taxon>Magnoliopsida</taxon>
        <taxon>eudicotyledons</taxon>
        <taxon>Gunneridae</taxon>
        <taxon>Pentapetalae</taxon>
        <taxon>asterids</taxon>
        <taxon>lamiids</taxon>
        <taxon>Solanales</taxon>
        <taxon>Solanaceae</taxon>
        <taxon>Solanoideae</taxon>
        <taxon>Solaneae</taxon>
        <taxon>Solanum</taxon>
        <taxon>Solanum subgen. Lycopersicon</taxon>
    </lineage>
</organism>
<evidence type="ECO:0000313" key="3">
    <source>
        <dbReference type="Proteomes" id="UP000004994"/>
    </source>
</evidence>
<feature type="region of interest" description="Disordered" evidence="1">
    <location>
        <begin position="23"/>
        <end position="86"/>
    </location>
</feature>
<dbReference type="AlphaFoldDB" id="K4CSV7"/>
<feature type="compositionally biased region" description="Polar residues" evidence="1">
    <location>
        <begin position="24"/>
        <end position="35"/>
    </location>
</feature>
<feature type="compositionally biased region" description="Basic residues" evidence="1">
    <location>
        <begin position="45"/>
        <end position="55"/>
    </location>
</feature>